<proteinExistence type="predicted"/>
<gene>
    <name evidence="1" type="ORF">BDV24DRAFT_15563</name>
</gene>
<organism evidence="1">
    <name type="scientific">Aspergillus arachidicola</name>
    <dbReference type="NCBI Taxonomy" id="656916"/>
    <lineage>
        <taxon>Eukaryota</taxon>
        <taxon>Fungi</taxon>
        <taxon>Dikarya</taxon>
        <taxon>Ascomycota</taxon>
        <taxon>Pezizomycotina</taxon>
        <taxon>Eurotiomycetes</taxon>
        <taxon>Eurotiomycetidae</taxon>
        <taxon>Eurotiales</taxon>
        <taxon>Aspergillaceae</taxon>
        <taxon>Aspergillus</taxon>
        <taxon>Aspergillus subgen. Circumdati</taxon>
    </lineage>
</organism>
<name>A0A5N6XRG6_9EURO</name>
<dbReference type="Proteomes" id="UP000325558">
    <property type="component" value="Unassembled WGS sequence"/>
</dbReference>
<protein>
    <submittedName>
        <fullName evidence="1">Uncharacterized protein</fullName>
    </submittedName>
</protein>
<evidence type="ECO:0000313" key="1">
    <source>
        <dbReference type="EMBL" id="KAE8334946.1"/>
    </source>
</evidence>
<reference evidence="1" key="1">
    <citation type="submission" date="2019-04" db="EMBL/GenBank/DDBJ databases">
        <title>Friends and foes A comparative genomics study of 23 Aspergillus species from section Flavi.</title>
        <authorList>
            <consortium name="DOE Joint Genome Institute"/>
            <person name="Kjaerbolling I."/>
            <person name="Vesth T."/>
            <person name="Frisvad J.C."/>
            <person name="Nybo J.L."/>
            <person name="Theobald S."/>
            <person name="Kildgaard S."/>
            <person name="Isbrandt T."/>
            <person name="Kuo A."/>
            <person name="Sato A."/>
            <person name="Lyhne E.K."/>
            <person name="Kogle M.E."/>
            <person name="Wiebenga A."/>
            <person name="Kun R.S."/>
            <person name="Lubbers R.J."/>
            <person name="Makela M.R."/>
            <person name="Barry K."/>
            <person name="Chovatia M."/>
            <person name="Clum A."/>
            <person name="Daum C."/>
            <person name="Haridas S."/>
            <person name="He G."/>
            <person name="LaButti K."/>
            <person name="Lipzen A."/>
            <person name="Mondo S."/>
            <person name="Riley R."/>
            <person name="Salamov A."/>
            <person name="Simmons B.A."/>
            <person name="Magnuson J.K."/>
            <person name="Henrissat B."/>
            <person name="Mortensen U.H."/>
            <person name="Larsen T.O."/>
            <person name="Devries R.P."/>
            <person name="Grigoriev I.V."/>
            <person name="Machida M."/>
            <person name="Baker S.E."/>
            <person name="Andersen M.R."/>
        </authorList>
    </citation>
    <scope>NUCLEOTIDE SEQUENCE</scope>
    <source>
        <strain evidence="1">CBS 117612</strain>
    </source>
</reference>
<dbReference type="EMBL" id="ML737237">
    <property type="protein sequence ID" value="KAE8334946.1"/>
    <property type="molecule type" value="Genomic_DNA"/>
</dbReference>
<accession>A0A5N6XRG6</accession>
<sequence length="58" mass="6242">MFGSGVTNQGDRLPQIPISWRGHDLQTSLPLVLALSLSHSNLLPVIAYCDPPGRSTVD</sequence>
<dbReference type="AlphaFoldDB" id="A0A5N6XRG6"/>